<dbReference type="Pfam" id="PF13374">
    <property type="entry name" value="TPR_10"/>
    <property type="match status" value="2"/>
</dbReference>
<evidence type="ECO:0000313" key="4">
    <source>
        <dbReference type="Proteomes" id="UP001375240"/>
    </source>
</evidence>
<dbReference type="Gene3D" id="3.40.50.300">
    <property type="entry name" value="P-loop containing nucleotide triphosphate hydrolases"/>
    <property type="match status" value="1"/>
</dbReference>
<dbReference type="SUPFAM" id="SSF48452">
    <property type="entry name" value="TPR-like"/>
    <property type="match status" value="2"/>
</dbReference>
<dbReference type="InterPro" id="IPR031350">
    <property type="entry name" value="Goodbye_dom"/>
</dbReference>
<evidence type="ECO:0000256" key="1">
    <source>
        <dbReference type="SAM" id="MobiDB-lite"/>
    </source>
</evidence>
<reference evidence="3 4" key="1">
    <citation type="submission" date="2019-10" db="EMBL/GenBank/DDBJ databases">
        <authorList>
            <person name="Palmer J.M."/>
        </authorList>
    </citation>
    <scope>NUCLEOTIDE SEQUENCE [LARGE SCALE GENOMIC DNA]</scope>
    <source>
        <strain evidence="3 4">TWF696</strain>
    </source>
</reference>
<evidence type="ECO:0000313" key="3">
    <source>
        <dbReference type="EMBL" id="KAK6350000.1"/>
    </source>
</evidence>
<dbReference type="Pfam" id="PF13424">
    <property type="entry name" value="TPR_12"/>
    <property type="match status" value="2"/>
</dbReference>
<dbReference type="Proteomes" id="UP001375240">
    <property type="component" value="Unassembled WGS sequence"/>
</dbReference>
<dbReference type="AlphaFoldDB" id="A0AAV9UVR5"/>
<dbReference type="InterPro" id="IPR053137">
    <property type="entry name" value="NLR-like"/>
</dbReference>
<dbReference type="EMBL" id="JAVHNQ010000004">
    <property type="protein sequence ID" value="KAK6350000.1"/>
    <property type="molecule type" value="Genomic_DNA"/>
</dbReference>
<dbReference type="SUPFAM" id="SSF52540">
    <property type="entry name" value="P-loop containing nucleoside triphosphate hydrolases"/>
    <property type="match status" value="1"/>
</dbReference>
<dbReference type="InterPro" id="IPR027417">
    <property type="entry name" value="P-loop_NTPase"/>
</dbReference>
<gene>
    <name evidence="3" type="ORF">TWF696_006252</name>
</gene>
<proteinExistence type="predicted"/>
<dbReference type="PANTHER" id="PTHR46082:SF6">
    <property type="entry name" value="AAA+ ATPASE DOMAIN-CONTAINING PROTEIN-RELATED"/>
    <property type="match status" value="1"/>
</dbReference>
<name>A0AAV9UVR5_9PEZI</name>
<dbReference type="InterPro" id="IPR019734">
    <property type="entry name" value="TPR_rpt"/>
</dbReference>
<feature type="region of interest" description="Disordered" evidence="1">
    <location>
        <begin position="972"/>
        <end position="996"/>
    </location>
</feature>
<dbReference type="PANTHER" id="PTHR46082">
    <property type="entry name" value="ATP/GTP-BINDING PROTEIN-RELATED"/>
    <property type="match status" value="1"/>
</dbReference>
<sequence>MNATHDQFAAIWADAVKEYQRVSGVDLAIVKLPAPGDIDSLRRDIEDSQSQFEAYRNAHDSLWSSLNAIMGPVEALGGAVAAGTAVVFPASPAIMGAISTLIKGARGVTKSYDYLERLFDDMKAVLARLQVHARKDIPLELRAVFIEILSCILEILGVSTKYIADGRAKRFAKGVFRPEDDPASELKERLDKLVQKEIAMVGALTLDITMDVLTQTTVTGGISKEMDLKIDGIVVSLRNIFGQLGGNAPPTALLPLKIKAINFHVPLRMPFPRNGAFTGRDQELRAIDKCFTGSASGDAPTVCAVIGVGGMGKTHIALEYAYQQSDRFTAVFWVSASTEEGIRTSFVDIVQQIVETQARVSWPESPPDYETLGVRLGIPGLIDGKGTVSSDPTDISTIRSGLFRWLQLPGNCGWLLIFDNADDLESFRIEEYIPNHGGGAILVTSRRPVFPHCTERVDLDGLDSDNAIKLLLRLARPPVITKAVRKDATAVVEKLGFMPLAVSHAGCFIHESNISMGECLRYYEEAFMTVQSKIPRSAWNYRKDTAATAWELSFSEVQKQDEEAASMLLTCSYLNPNEIFENLWEGKSSDMEFRLRHKARISLLASYSLIKMTQYGAFSIHPVVHTWARERLNAEDRLNVIEKTLLLIGRVFERDELTSANSSWDGREERRIAAHLESFNQYSKSQISEFLRRQQQSRSILWTLGRFGTVFKSQGKYEEAMKWYERTLAGYDALDKDARERFQMITNIADILNQQRKYDEALELYEEARAGLEKILGAEHTETLVVINNMANALSLQGKYDEALELHMRDLAASEKVWGKDHLETLITVGNIAYILQNQGQYDKAMRWYERALAGIEENLGKNHPKTLYTVENIASAFKDQGDYHKAMQWYERALAGYRTVFGENHPATIKAKYRVASLFFKQGKYREAVQLYGQSVEGGKKILGKDHPAVLEAAEELQSAEQKILLPRASLEDTQEQKISRRQSATQPRTSPIVPRHKRFLAGFRKVLGKDRSAAPC</sequence>
<accession>A0AAV9UVR5</accession>
<keyword evidence="4" id="KW-1185">Reference proteome</keyword>
<protein>
    <recommendedName>
        <fullName evidence="2">Fungal STAND N-terminal Goodbye domain-containing protein</fullName>
    </recommendedName>
</protein>
<dbReference type="SMART" id="SM00028">
    <property type="entry name" value="TPR"/>
    <property type="match status" value="6"/>
</dbReference>
<dbReference type="Pfam" id="PF17109">
    <property type="entry name" value="Goodbye"/>
    <property type="match status" value="1"/>
</dbReference>
<dbReference type="InterPro" id="IPR011990">
    <property type="entry name" value="TPR-like_helical_dom_sf"/>
</dbReference>
<dbReference type="Gene3D" id="1.25.40.10">
    <property type="entry name" value="Tetratricopeptide repeat domain"/>
    <property type="match status" value="2"/>
</dbReference>
<comment type="caution">
    <text evidence="3">The sequence shown here is derived from an EMBL/GenBank/DDBJ whole genome shotgun (WGS) entry which is preliminary data.</text>
</comment>
<feature type="domain" description="Fungal STAND N-terminal Goodbye" evidence="2">
    <location>
        <begin position="12"/>
        <end position="132"/>
    </location>
</feature>
<organism evidence="3 4">
    <name type="scientific">Orbilia brochopaga</name>
    <dbReference type="NCBI Taxonomy" id="3140254"/>
    <lineage>
        <taxon>Eukaryota</taxon>
        <taxon>Fungi</taxon>
        <taxon>Dikarya</taxon>
        <taxon>Ascomycota</taxon>
        <taxon>Pezizomycotina</taxon>
        <taxon>Orbiliomycetes</taxon>
        <taxon>Orbiliales</taxon>
        <taxon>Orbiliaceae</taxon>
        <taxon>Orbilia</taxon>
    </lineage>
</organism>
<evidence type="ECO:0000259" key="2">
    <source>
        <dbReference type="Pfam" id="PF17109"/>
    </source>
</evidence>